<dbReference type="GO" id="GO:0061798">
    <property type="term" value="F:GTP 3',8'-cyclase activity"/>
    <property type="evidence" value="ECO:0007669"/>
    <property type="project" value="UniProtKB-EC"/>
</dbReference>
<evidence type="ECO:0000256" key="3">
    <source>
        <dbReference type="ARBA" id="ARBA00022741"/>
    </source>
</evidence>
<dbReference type="EMBL" id="MN079095">
    <property type="protein sequence ID" value="QEA05151.1"/>
    <property type="molecule type" value="Genomic_DNA"/>
</dbReference>
<evidence type="ECO:0000256" key="1">
    <source>
        <dbReference type="ARBA" id="ARBA00022691"/>
    </source>
</evidence>
<dbReference type="GO" id="GO:0051539">
    <property type="term" value="F:4 iron, 4 sulfur cluster binding"/>
    <property type="evidence" value="ECO:0007669"/>
    <property type="project" value="UniProtKB-KW"/>
</dbReference>
<name>A0A5B8R9C5_9ZZZZ</name>
<organism evidence="9">
    <name type="scientific">uncultured organism</name>
    <dbReference type="NCBI Taxonomy" id="155900"/>
    <lineage>
        <taxon>unclassified sequences</taxon>
        <taxon>environmental samples</taxon>
    </lineage>
</organism>
<evidence type="ECO:0000256" key="6">
    <source>
        <dbReference type="ARBA" id="ARBA00023134"/>
    </source>
</evidence>
<dbReference type="SUPFAM" id="SSF102114">
    <property type="entry name" value="Radical SAM enzymes"/>
    <property type="match status" value="1"/>
</dbReference>
<evidence type="ECO:0000313" key="9">
    <source>
        <dbReference type="EMBL" id="QEA05151.1"/>
    </source>
</evidence>
<dbReference type="InterPro" id="IPR050105">
    <property type="entry name" value="MoCo_biosynth_MoaA/MoaC"/>
</dbReference>
<dbReference type="GO" id="GO:0046872">
    <property type="term" value="F:metal ion binding"/>
    <property type="evidence" value="ECO:0007669"/>
    <property type="project" value="UniProtKB-KW"/>
</dbReference>
<dbReference type="PANTHER" id="PTHR22960:SF0">
    <property type="entry name" value="MOLYBDENUM COFACTOR BIOSYNTHESIS PROTEIN 1"/>
    <property type="match status" value="1"/>
</dbReference>
<feature type="domain" description="Radical SAM core" evidence="8">
    <location>
        <begin position="1"/>
        <end position="154"/>
    </location>
</feature>
<keyword evidence="1" id="KW-0949">S-adenosyl-L-methionine</keyword>
<dbReference type="InterPro" id="IPR010505">
    <property type="entry name" value="MoaA_twitch"/>
</dbReference>
<accession>A0A5B8R9C5</accession>
<keyword evidence="6" id="KW-0342">GTP-binding</keyword>
<keyword evidence="9" id="KW-0456">Lyase</keyword>
<keyword evidence="4" id="KW-0408">Iron</keyword>
<dbReference type="PROSITE" id="PS51918">
    <property type="entry name" value="RADICAL_SAM"/>
    <property type="match status" value="1"/>
</dbReference>
<dbReference type="GO" id="GO:0006777">
    <property type="term" value="P:Mo-molybdopterin cofactor biosynthetic process"/>
    <property type="evidence" value="ECO:0007669"/>
    <property type="project" value="UniProtKB-KW"/>
</dbReference>
<sequence length="253" mass="27593">MRRGVSGFVAQLNGLRELGLERISMTSNGVPLRRHAADLAAAGLDDINISIDSIDPERFRRMTGGGELDTVLAGIRAARDAGLGMKLNAVVIRGDNEDDIVPLTEWAMGEGVPLRFIEFMPLDARGGWQPQRVVPEREIIDRLAERHSVEATPRTREPATYYRVDGGYSLGVISTVSNPFCATCDRVRVTATGEIYPCLFSPMNTDLKTPLRDGASDDDLEHVIRGAVWRKGKGFAESAGYVQRAITMHGLGG</sequence>
<dbReference type="CDD" id="cd21117">
    <property type="entry name" value="Twitch_MoaA"/>
    <property type="match status" value="1"/>
</dbReference>
<reference evidence="9" key="1">
    <citation type="submission" date="2019-06" db="EMBL/GenBank/DDBJ databases">
        <authorList>
            <person name="Murdoch R.W."/>
            <person name="Fathepure B."/>
        </authorList>
    </citation>
    <scope>NUCLEOTIDE SEQUENCE</scope>
</reference>
<dbReference type="EC" id="4.1.99.22" evidence="9"/>
<evidence type="ECO:0000256" key="7">
    <source>
        <dbReference type="ARBA" id="ARBA00023150"/>
    </source>
</evidence>
<proteinExistence type="predicted"/>
<dbReference type="InterPro" id="IPR013785">
    <property type="entry name" value="Aldolase_TIM"/>
</dbReference>
<dbReference type="InterPro" id="IPR058240">
    <property type="entry name" value="rSAM_sf"/>
</dbReference>
<dbReference type="Pfam" id="PF06463">
    <property type="entry name" value="Mob_synth_C"/>
    <property type="match status" value="1"/>
</dbReference>
<evidence type="ECO:0000259" key="8">
    <source>
        <dbReference type="PROSITE" id="PS51918"/>
    </source>
</evidence>
<keyword evidence="5" id="KW-0411">Iron-sulfur</keyword>
<protein>
    <submittedName>
        <fullName evidence="9">GTP 3',8-cyclase</fullName>
        <ecNumber evidence="9">4.1.99.22</ecNumber>
    </submittedName>
</protein>
<dbReference type="PANTHER" id="PTHR22960">
    <property type="entry name" value="MOLYBDOPTERIN COFACTOR SYNTHESIS PROTEIN A"/>
    <property type="match status" value="1"/>
</dbReference>
<evidence type="ECO:0000256" key="4">
    <source>
        <dbReference type="ARBA" id="ARBA00023004"/>
    </source>
</evidence>
<evidence type="ECO:0000256" key="5">
    <source>
        <dbReference type="ARBA" id="ARBA00023014"/>
    </source>
</evidence>
<dbReference type="Pfam" id="PF04055">
    <property type="entry name" value="Radical_SAM"/>
    <property type="match status" value="1"/>
</dbReference>
<dbReference type="GO" id="GO:0061799">
    <property type="term" value="F:cyclic pyranopterin monophosphate synthase activity"/>
    <property type="evidence" value="ECO:0007669"/>
    <property type="project" value="TreeGrafter"/>
</dbReference>
<dbReference type="AlphaFoldDB" id="A0A5B8R9C5"/>
<dbReference type="CDD" id="cd01335">
    <property type="entry name" value="Radical_SAM"/>
    <property type="match status" value="1"/>
</dbReference>
<keyword evidence="2" id="KW-0479">Metal-binding</keyword>
<dbReference type="GO" id="GO:0005525">
    <property type="term" value="F:GTP binding"/>
    <property type="evidence" value="ECO:0007669"/>
    <property type="project" value="UniProtKB-KW"/>
</dbReference>
<keyword evidence="7" id="KW-0501">Molybdenum cofactor biosynthesis</keyword>
<gene>
    <name evidence="9" type="primary">moaA_1</name>
    <name evidence="9" type="ORF">KBTEX_01470</name>
</gene>
<keyword evidence="3" id="KW-0547">Nucleotide-binding</keyword>
<dbReference type="InterPro" id="IPR007197">
    <property type="entry name" value="rSAM"/>
</dbReference>
<evidence type="ECO:0000256" key="2">
    <source>
        <dbReference type="ARBA" id="ARBA00022723"/>
    </source>
</evidence>
<dbReference type="Gene3D" id="3.20.20.70">
    <property type="entry name" value="Aldolase class I"/>
    <property type="match status" value="1"/>
</dbReference>